<keyword evidence="1" id="KW-0732">Signal</keyword>
<accession>A0A7S2EW94</accession>
<proteinExistence type="predicted"/>
<evidence type="ECO:0000256" key="1">
    <source>
        <dbReference type="SAM" id="SignalP"/>
    </source>
</evidence>
<dbReference type="AlphaFoldDB" id="A0A7S2EW94"/>
<dbReference type="EMBL" id="HBGO01033901">
    <property type="protein sequence ID" value="CAD9358757.1"/>
    <property type="molecule type" value="Transcribed_RNA"/>
</dbReference>
<name>A0A7S2EW94_TRICV</name>
<organism evidence="2">
    <name type="scientific">Trieres chinensis</name>
    <name type="common">Marine centric diatom</name>
    <name type="synonym">Odontella sinensis</name>
    <dbReference type="NCBI Taxonomy" id="1514140"/>
    <lineage>
        <taxon>Eukaryota</taxon>
        <taxon>Sar</taxon>
        <taxon>Stramenopiles</taxon>
        <taxon>Ochrophyta</taxon>
        <taxon>Bacillariophyta</taxon>
        <taxon>Mediophyceae</taxon>
        <taxon>Biddulphiophycidae</taxon>
        <taxon>Eupodiscales</taxon>
        <taxon>Parodontellaceae</taxon>
        <taxon>Trieres</taxon>
    </lineage>
</organism>
<protein>
    <submittedName>
        <fullName evidence="2">Uncharacterized protein</fullName>
    </submittedName>
</protein>
<sequence>MVSVVARAVVLSMAASAVVGFAPSGFRPSRASVGNTPTSLNMGLGDSLKSFLGLGGQVYPEPCVMGDESIMSKKAHGTSETPVQENLRWEADRETADRICNFNRHYAEYRGYWTSTTFVKEAKEEYDETGEIKFYDSNTGKPLFVAPKGRTFKEFIEESLSHGWPSFRDEEVIWDNVRCLQDGEAVSADGTHLGHNLPDATGSRYCINLVSVAGKPGKEG</sequence>
<dbReference type="SUPFAM" id="SSF51316">
    <property type="entry name" value="Mss4-like"/>
    <property type="match status" value="1"/>
</dbReference>
<gene>
    <name evidence="2" type="ORF">OSIN01602_LOCUS19580</name>
</gene>
<feature type="chain" id="PRO_5030506825" evidence="1">
    <location>
        <begin position="21"/>
        <end position="220"/>
    </location>
</feature>
<feature type="signal peptide" evidence="1">
    <location>
        <begin position="1"/>
        <end position="20"/>
    </location>
</feature>
<dbReference type="Gene3D" id="2.170.150.20">
    <property type="entry name" value="Peptide methionine sulfoxide reductase"/>
    <property type="match status" value="1"/>
</dbReference>
<evidence type="ECO:0000313" key="2">
    <source>
        <dbReference type="EMBL" id="CAD9358757.1"/>
    </source>
</evidence>
<dbReference type="InterPro" id="IPR011057">
    <property type="entry name" value="Mss4-like_sf"/>
</dbReference>
<reference evidence="2" key="1">
    <citation type="submission" date="2021-01" db="EMBL/GenBank/DDBJ databases">
        <authorList>
            <person name="Corre E."/>
            <person name="Pelletier E."/>
            <person name="Niang G."/>
            <person name="Scheremetjew M."/>
            <person name="Finn R."/>
            <person name="Kale V."/>
            <person name="Holt S."/>
            <person name="Cochrane G."/>
            <person name="Meng A."/>
            <person name="Brown T."/>
            <person name="Cohen L."/>
        </authorList>
    </citation>
    <scope>NUCLEOTIDE SEQUENCE</scope>
    <source>
        <strain evidence="2">Grunow 1884</strain>
    </source>
</reference>